<feature type="domain" description="NlpC/P60" evidence="6">
    <location>
        <begin position="211"/>
        <end position="336"/>
    </location>
</feature>
<reference evidence="7 10" key="1">
    <citation type="submission" date="2020-07" db="EMBL/GenBank/DDBJ databases">
        <title>Sequencing the genomes of 1000 actinobacteria strains.</title>
        <authorList>
            <person name="Klenk H.-P."/>
        </authorList>
    </citation>
    <scope>NUCLEOTIDE SEQUENCE [LARGE SCALE GENOMIC DNA]</scope>
    <source>
        <strain evidence="8 9">DSM 44104</strain>
        <strain evidence="7 10">DSM 44749</strain>
    </source>
</reference>
<dbReference type="InterPro" id="IPR000064">
    <property type="entry name" value="NLP_P60_dom"/>
</dbReference>
<keyword evidence="5" id="KW-0812">Transmembrane</keyword>
<comment type="caution">
    <text evidence="7">The sequence shown here is derived from an EMBL/GenBank/DDBJ whole genome shotgun (WGS) entry which is preliminary data.</text>
</comment>
<evidence type="ECO:0000256" key="1">
    <source>
        <dbReference type="ARBA" id="ARBA00007074"/>
    </source>
</evidence>
<dbReference type="PROSITE" id="PS51935">
    <property type="entry name" value="NLPC_P60"/>
    <property type="match status" value="1"/>
</dbReference>
<evidence type="ECO:0000313" key="10">
    <source>
        <dbReference type="Proteomes" id="UP000549695"/>
    </source>
</evidence>
<evidence type="ECO:0000259" key="6">
    <source>
        <dbReference type="PROSITE" id="PS51935"/>
    </source>
</evidence>
<dbReference type="RefSeq" id="WP_073576062.1">
    <property type="nucleotide sequence ID" value="NZ_BAAAJZ010000003.1"/>
</dbReference>
<keyword evidence="3 7" id="KW-0378">Hydrolase</keyword>
<gene>
    <name evidence="8" type="ORF">ATL51_3223</name>
    <name evidence="7" type="ORF">HDA37_003215</name>
</gene>
<sequence length="341" mass="36367">MSTPLTRALRPLRLLLPFLAIGMALVLFLTVGFLAFSPNLGGGRSNAAWCDTGISTATVGRGGGGATFETLSDEQRQNAAAIISVAKDMQLPPKAWLIALATAMQESTLRNIDYGDRDSLGLFQQRPSQGWGTPAQVTDPAYSSRIFYERLMEVPGWDSMPVTKAAQTVQRSAFPDAYAKWEGLAASLVENIGDVANPTGCAPGTTGALPPGVAGAAIGFALGELGKPYVWGATGPDSWDCSSLLQASYRAAGVTIPRVSRDQYNSGGHLPVRDMQPGDFLFYAHDTSDPTTIYHVMMYLGDGRMVEAPNRNFPVRVQPVSWEFGDLVPLATRPGTTPNPA</sequence>
<protein>
    <submittedName>
        <fullName evidence="7">Cell wall-associated NlpC family hydrolase</fullName>
    </submittedName>
</protein>
<dbReference type="Gene3D" id="3.90.1720.10">
    <property type="entry name" value="endopeptidase domain like (from Nostoc punctiforme)"/>
    <property type="match status" value="1"/>
</dbReference>
<keyword evidence="5" id="KW-0472">Membrane</keyword>
<feature type="transmembrane region" description="Helical" evidence="5">
    <location>
        <begin position="12"/>
        <end position="36"/>
    </location>
</feature>
<dbReference type="GO" id="GO:0008234">
    <property type="term" value="F:cysteine-type peptidase activity"/>
    <property type="evidence" value="ECO:0007669"/>
    <property type="project" value="UniProtKB-KW"/>
</dbReference>
<accession>A0AA44UQ96</accession>
<dbReference type="GO" id="GO:0006508">
    <property type="term" value="P:proteolysis"/>
    <property type="evidence" value="ECO:0007669"/>
    <property type="project" value="UniProtKB-KW"/>
</dbReference>
<dbReference type="PANTHER" id="PTHR47359">
    <property type="entry name" value="PEPTIDOGLYCAN DL-ENDOPEPTIDASE CWLO"/>
    <property type="match status" value="1"/>
</dbReference>
<dbReference type="Proteomes" id="UP000232453">
    <property type="component" value="Unassembled WGS sequence"/>
</dbReference>
<evidence type="ECO:0000313" key="9">
    <source>
        <dbReference type="Proteomes" id="UP000232453"/>
    </source>
</evidence>
<dbReference type="Proteomes" id="UP000549695">
    <property type="component" value="Unassembled WGS sequence"/>
</dbReference>
<keyword evidence="10" id="KW-1185">Reference proteome</keyword>
<evidence type="ECO:0000256" key="2">
    <source>
        <dbReference type="ARBA" id="ARBA00022670"/>
    </source>
</evidence>
<keyword evidence="2" id="KW-0645">Protease</keyword>
<name>A0A852W3D8_PSEA5</name>
<evidence type="ECO:0000256" key="5">
    <source>
        <dbReference type="SAM" id="Phobius"/>
    </source>
</evidence>
<evidence type="ECO:0000256" key="4">
    <source>
        <dbReference type="ARBA" id="ARBA00022807"/>
    </source>
</evidence>
<comment type="similarity">
    <text evidence="1">Belongs to the peptidase C40 family.</text>
</comment>
<organism evidence="7 10">
    <name type="scientific">Pseudonocardia alni</name>
    <name type="common">Amycolata alni</name>
    <dbReference type="NCBI Taxonomy" id="33907"/>
    <lineage>
        <taxon>Bacteria</taxon>
        <taxon>Bacillati</taxon>
        <taxon>Actinomycetota</taxon>
        <taxon>Actinomycetes</taxon>
        <taxon>Pseudonocardiales</taxon>
        <taxon>Pseudonocardiaceae</taxon>
        <taxon>Pseudonocardia</taxon>
    </lineage>
</organism>
<dbReference type="SUPFAM" id="SSF54001">
    <property type="entry name" value="Cysteine proteinases"/>
    <property type="match status" value="1"/>
</dbReference>
<evidence type="ECO:0000313" key="8">
    <source>
        <dbReference type="EMBL" id="PKB31530.1"/>
    </source>
</evidence>
<dbReference type="AlphaFoldDB" id="A0A852W3D8"/>
<dbReference type="EMBL" id="PHUJ01000003">
    <property type="protein sequence ID" value="PKB31530.1"/>
    <property type="molecule type" value="Genomic_DNA"/>
</dbReference>
<evidence type="ECO:0000256" key="3">
    <source>
        <dbReference type="ARBA" id="ARBA00022801"/>
    </source>
</evidence>
<dbReference type="InterPro" id="IPR051794">
    <property type="entry name" value="PG_Endopeptidase_C40"/>
</dbReference>
<dbReference type="EMBL" id="JACCCZ010000001">
    <property type="protein sequence ID" value="NYG02930.1"/>
    <property type="molecule type" value="Genomic_DNA"/>
</dbReference>
<keyword evidence="4" id="KW-0788">Thiol protease</keyword>
<dbReference type="PANTHER" id="PTHR47359:SF3">
    <property type="entry name" value="NLP_P60 DOMAIN-CONTAINING PROTEIN-RELATED"/>
    <property type="match status" value="1"/>
</dbReference>
<keyword evidence="5" id="KW-1133">Transmembrane helix</keyword>
<evidence type="ECO:0000313" key="7">
    <source>
        <dbReference type="EMBL" id="NYG02930.1"/>
    </source>
</evidence>
<accession>A0A852W3D8</accession>
<dbReference type="Pfam" id="PF00877">
    <property type="entry name" value="NLPC_P60"/>
    <property type="match status" value="1"/>
</dbReference>
<proteinExistence type="inferred from homology"/>
<dbReference type="InterPro" id="IPR038765">
    <property type="entry name" value="Papain-like_cys_pep_sf"/>
</dbReference>
<dbReference type="GeneID" id="98052947"/>